<feature type="compositionally biased region" description="Basic residues" evidence="2">
    <location>
        <begin position="181"/>
        <end position="190"/>
    </location>
</feature>
<organism evidence="4 5">
    <name type="scientific">Morella rubra</name>
    <name type="common">Chinese bayberry</name>
    <dbReference type="NCBI Taxonomy" id="262757"/>
    <lineage>
        <taxon>Eukaryota</taxon>
        <taxon>Viridiplantae</taxon>
        <taxon>Streptophyta</taxon>
        <taxon>Embryophyta</taxon>
        <taxon>Tracheophyta</taxon>
        <taxon>Spermatophyta</taxon>
        <taxon>Magnoliopsida</taxon>
        <taxon>eudicotyledons</taxon>
        <taxon>Gunneridae</taxon>
        <taxon>Pentapetalae</taxon>
        <taxon>rosids</taxon>
        <taxon>fabids</taxon>
        <taxon>Fagales</taxon>
        <taxon>Myricaceae</taxon>
        <taxon>Morella</taxon>
    </lineage>
</organism>
<evidence type="ECO:0000256" key="1">
    <source>
        <dbReference type="ARBA" id="ARBA00008690"/>
    </source>
</evidence>
<evidence type="ECO:0000259" key="3">
    <source>
        <dbReference type="Pfam" id="PF11250"/>
    </source>
</evidence>
<accession>A0A6A1V0M8</accession>
<dbReference type="InterPro" id="IPR021410">
    <property type="entry name" value="FAF"/>
</dbReference>
<evidence type="ECO:0000313" key="5">
    <source>
        <dbReference type="Proteomes" id="UP000516437"/>
    </source>
</evidence>
<reference evidence="4 5" key="1">
    <citation type="journal article" date="2019" name="Plant Biotechnol. J.">
        <title>The red bayberry genome and genetic basis of sex determination.</title>
        <authorList>
            <person name="Jia H.M."/>
            <person name="Jia H.J."/>
            <person name="Cai Q.L."/>
            <person name="Wang Y."/>
            <person name="Zhao H.B."/>
            <person name="Yang W.F."/>
            <person name="Wang G.Y."/>
            <person name="Li Y.H."/>
            <person name="Zhan D.L."/>
            <person name="Shen Y.T."/>
            <person name="Niu Q.F."/>
            <person name="Chang L."/>
            <person name="Qiu J."/>
            <person name="Zhao L."/>
            <person name="Xie H.B."/>
            <person name="Fu W.Y."/>
            <person name="Jin J."/>
            <person name="Li X.W."/>
            <person name="Jiao Y."/>
            <person name="Zhou C.C."/>
            <person name="Tu T."/>
            <person name="Chai C.Y."/>
            <person name="Gao J.L."/>
            <person name="Fan L.J."/>
            <person name="van de Weg E."/>
            <person name="Wang J.Y."/>
            <person name="Gao Z.S."/>
        </authorList>
    </citation>
    <scope>NUCLEOTIDE SEQUENCE [LARGE SCALE GENOMIC DNA]</scope>
    <source>
        <tissue evidence="4">Leaves</tissue>
    </source>
</reference>
<dbReference type="Proteomes" id="UP000516437">
    <property type="component" value="Chromosome 7"/>
</dbReference>
<dbReference type="EMBL" id="RXIC02000025">
    <property type="protein sequence ID" value="KAB1205447.1"/>
    <property type="molecule type" value="Genomic_DNA"/>
</dbReference>
<name>A0A6A1V0M8_9ROSI</name>
<protein>
    <recommendedName>
        <fullName evidence="3">FAF domain-containing protein</fullName>
    </recommendedName>
</protein>
<feature type="compositionally biased region" description="Basic and acidic residues" evidence="2">
    <location>
        <begin position="194"/>
        <end position="204"/>
    </location>
</feature>
<evidence type="ECO:0000313" key="4">
    <source>
        <dbReference type="EMBL" id="KAB1205447.1"/>
    </source>
</evidence>
<dbReference type="AlphaFoldDB" id="A0A6A1V0M8"/>
<feature type="region of interest" description="Disordered" evidence="2">
    <location>
        <begin position="72"/>
        <end position="113"/>
    </location>
</feature>
<sequence length="254" mass="28811">MQSPNASHTQQLEAALKAPILPPEEHRRPYSCQSFDNMLSSSSAYSVIGDYIGMESCLDLEDNEEVYSLKGAGGDSENESHKAHNRCRGKRDQRLASKKKEFPPPIPMLAQTGNLPSHTPWVLKRECTSDGRLILTEEKVRHHEYFQAHKANGRLTLQLVPLDQIARSDFSRIDIKLRCPRRRKGRHKGTQKISESEMKRDLIRRGPPKGKRQADVSIGRRTVQSVRRSEILPSGSEKCRSAGERQPPQANHEF</sequence>
<dbReference type="InterPro" id="IPR046431">
    <property type="entry name" value="FAF_dom"/>
</dbReference>
<dbReference type="OrthoDB" id="1928183at2759"/>
<dbReference type="PANTHER" id="PTHR33155">
    <property type="entry name" value="FANTASTIC FOUR-LIKE PROTEIN (DUF3049)"/>
    <property type="match status" value="1"/>
</dbReference>
<dbReference type="Pfam" id="PF11250">
    <property type="entry name" value="FAF"/>
    <property type="match status" value="1"/>
</dbReference>
<feature type="region of interest" description="Disordered" evidence="2">
    <location>
        <begin position="181"/>
        <end position="254"/>
    </location>
</feature>
<feature type="domain" description="FAF" evidence="3">
    <location>
        <begin position="101"/>
        <end position="159"/>
    </location>
</feature>
<keyword evidence="5" id="KW-1185">Reference proteome</keyword>
<dbReference type="PANTHER" id="PTHR33155:SF17">
    <property type="entry name" value="F2E2.18-RELATED"/>
    <property type="match status" value="1"/>
</dbReference>
<feature type="compositionally biased region" description="Basic and acidic residues" evidence="2">
    <location>
        <begin position="90"/>
        <end position="102"/>
    </location>
</feature>
<proteinExistence type="inferred from homology"/>
<feature type="region of interest" description="Disordered" evidence="2">
    <location>
        <begin position="1"/>
        <end position="29"/>
    </location>
</feature>
<comment type="similarity">
    <text evidence="1">Belongs to the fantastic four family.</text>
</comment>
<feature type="compositionally biased region" description="Polar residues" evidence="2">
    <location>
        <begin position="1"/>
        <end position="12"/>
    </location>
</feature>
<comment type="caution">
    <text evidence="4">The sequence shown here is derived from an EMBL/GenBank/DDBJ whole genome shotgun (WGS) entry which is preliminary data.</text>
</comment>
<evidence type="ECO:0000256" key="2">
    <source>
        <dbReference type="SAM" id="MobiDB-lite"/>
    </source>
</evidence>
<gene>
    <name evidence="4" type="ORF">CJ030_MR7G010612</name>
</gene>